<evidence type="ECO:0000256" key="1">
    <source>
        <dbReference type="SAM" id="Coils"/>
    </source>
</evidence>
<reference evidence="3" key="1">
    <citation type="submission" date="2016-10" db="EMBL/GenBank/DDBJ databases">
        <authorList>
            <person name="Varghese N."/>
        </authorList>
    </citation>
    <scope>NUCLEOTIDE SEQUENCE [LARGE SCALE GENOMIC DNA]</scope>
    <source>
        <strain evidence="3">DSM 20406</strain>
    </source>
</reference>
<organism evidence="2 3">
    <name type="scientific">Sharpea azabuensis</name>
    <dbReference type="NCBI Taxonomy" id="322505"/>
    <lineage>
        <taxon>Bacteria</taxon>
        <taxon>Bacillati</taxon>
        <taxon>Bacillota</taxon>
        <taxon>Erysipelotrichia</taxon>
        <taxon>Erysipelotrichales</taxon>
        <taxon>Coprobacillaceae</taxon>
        <taxon>Sharpea</taxon>
    </lineage>
</organism>
<gene>
    <name evidence="2" type="ORF">SAMN04487834_106711</name>
</gene>
<protein>
    <submittedName>
        <fullName evidence="2">Uncharacterized protein</fullName>
    </submittedName>
</protein>
<dbReference type="Proteomes" id="UP000183028">
    <property type="component" value="Unassembled WGS sequence"/>
</dbReference>
<dbReference type="AlphaFoldDB" id="A0A1H6WVX1"/>
<dbReference type="EMBL" id="FNYK01000067">
    <property type="protein sequence ID" value="SEJ16525.1"/>
    <property type="molecule type" value="Genomic_DNA"/>
</dbReference>
<evidence type="ECO:0000313" key="3">
    <source>
        <dbReference type="Proteomes" id="UP000183028"/>
    </source>
</evidence>
<feature type="coiled-coil region" evidence="1">
    <location>
        <begin position="15"/>
        <end position="42"/>
    </location>
</feature>
<keyword evidence="3" id="KW-1185">Reference proteome</keyword>
<sequence>MEWFGIVALLLLLYYSSYLGKIKHLEMKVKQLEKKQRGATNMSKLINSLVGKQCIIRSDSFLSFAGKTEVSCKIVDADDEWLRICYIEKKDKQVVKLLRIENIDAIEER</sequence>
<dbReference type="OrthoDB" id="1822027at2"/>
<evidence type="ECO:0000313" key="2">
    <source>
        <dbReference type="EMBL" id="SEJ16525.1"/>
    </source>
</evidence>
<keyword evidence="1" id="KW-0175">Coiled coil</keyword>
<accession>A0A1H6WVX1</accession>
<dbReference type="RefSeq" id="WP_074732666.1">
    <property type="nucleotide sequence ID" value="NZ_FNYK01000067.1"/>
</dbReference>
<proteinExistence type="predicted"/>
<name>A0A1H6WVX1_9FIRM</name>